<sequence length="639" mass="71991">MKTYAPLLMVPLCMTPLVHAQSIEVMQIEGRLDETLSLKQAENGVAMVTIGREQIDQAGTADLNGILQQFVPELTALSKNGRYDYASYSLQGSRSQDILWLIDGIRINNRLFGGGYLDSISTAMIDRIEVLQAGQGVMYGTDALAGVVNIITRSYKGTDEGQIGVGIDTLGSTQLHGYASSLVGEVELTVFGASDQSDGYSPWKDSDYHWTATDRERGYDVQNLGAKIAWDNSNTQISVMAQYNQADLDYMRSYYNVETQNRREQTLLTLSIDSQLTDTTQAIIKAYHHSWDTDYFRLYQYEDGSIDLRNNNDYWGFEDTGVKAWFEGNAGQHLWSLGAEYQQYKGSDVTMGFETDTERVTDVFGQFKPRFESIPHLNSAVGLRYSTISDGEDALIGELSAKYTINNAWKLRLSGGNSFRLPTAENLYATENTMGNRDLTPEKGQNINTGFQYTNDDISIDTNFYWRSITDLIGSSQTADGQWQYVNVDKEVNTLGLGSSIDWSINQQLSTQLSATYNEINDKNDEQTLLNIPEVTANWHLAFDHSKYDYGIWSHVSYIGNMEAYDIEYGNYALVDIGIYYNFGNQEQHRLQLKIENLFDTDTKTGVTLPYSDAPADYTDAIFTYGIERNAQLSYQYNF</sequence>
<evidence type="ECO:0000256" key="11">
    <source>
        <dbReference type="PROSITE-ProRule" id="PRU01360"/>
    </source>
</evidence>
<dbReference type="RefSeq" id="WP_310471042.1">
    <property type="nucleotide sequence ID" value="NZ_CP136522.1"/>
</dbReference>
<dbReference type="InterPro" id="IPR012910">
    <property type="entry name" value="Plug_dom"/>
</dbReference>
<feature type="signal peptide" evidence="13">
    <location>
        <begin position="1"/>
        <end position="20"/>
    </location>
</feature>
<evidence type="ECO:0000256" key="1">
    <source>
        <dbReference type="ARBA" id="ARBA00004571"/>
    </source>
</evidence>
<dbReference type="Proteomes" id="UP001529491">
    <property type="component" value="Chromosome"/>
</dbReference>
<keyword evidence="5 11" id="KW-0812">Transmembrane</keyword>
<evidence type="ECO:0000259" key="14">
    <source>
        <dbReference type="Pfam" id="PF00593"/>
    </source>
</evidence>
<keyword evidence="4 11" id="KW-1134">Transmembrane beta strand</keyword>
<evidence type="ECO:0000256" key="9">
    <source>
        <dbReference type="ARBA" id="ARBA00023170"/>
    </source>
</evidence>
<reference evidence="16 17" key="1">
    <citation type="submission" date="2023-10" db="EMBL/GenBank/DDBJ databases">
        <title>Complete genome sequence of Shewanella sp. DAU334.</title>
        <authorList>
            <person name="Lee Y.-S."/>
            <person name="Jeong H.-R."/>
            <person name="Hwang E.-J."/>
            <person name="Choi Y.-L."/>
            <person name="Kim G.-D."/>
        </authorList>
    </citation>
    <scope>NUCLEOTIDE SEQUENCE [LARGE SCALE GENOMIC DNA]</scope>
    <source>
        <strain evidence="16 17">DAU334</strain>
    </source>
</reference>
<evidence type="ECO:0000256" key="4">
    <source>
        <dbReference type="ARBA" id="ARBA00022452"/>
    </source>
</evidence>
<keyword evidence="7 12" id="KW-0798">TonB box</keyword>
<dbReference type="Pfam" id="PF00593">
    <property type="entry name" value="TonB_dep_Rec_b-barrel"/>
    <property type="match status" value="1"/>
</dbReference>
<feature type="chain" id="PRO_5046055964" evidence="13">
    <location>
        <begin position="21"/>
        <end position="639"/>
    </location>
</feature>
<keyword evidence="8 11" id="KW-0472">Membrane</keyword>
<dbReference type="PROSITE" id="PS52016">
    <property type="entry name" value="TONB_DEPENDENT_REC_3"/>
    <property type="match status" value="1"/>
</dbReference>
<dbReference type="PANTHER" id="PTHR30069">
    <property type="entry name" value="TONB-DEPENDENT OUTER MEMBRANE RECEPTOR"/>
    <property type="match status" value="1"/>
</dbReference>
<evidence type="ECO:0000256" key="8">
    <source>
        <dbReference type="ARBA" id="ARBA00023136"/>
    </source>
</evidence>
<evidence type="ECO:0000256" key="12">
    <source>
        <dbReference type="RuleBase" id="RU003357"/>
    </source>
</evidence>
<dbReference type="PANTHER" id="PTHR30069:SF29">
    <property type="entry name" value="HEMOGLOBIN AND HEMOGLOBIN-HAPTOGLOBIN-BINDING PROTEIN 1-RELATED"/>
    <property type="match status" value="1"/>
</dbReference>
<dbReference type="SUPFAM" id="SSF56935">
    <property type="entry name" value="Porins"/>
    <property type="match status" value="1"/>
</dbReference>
<dbReference type="EMBL" id="CP136522">
    <property type="protein sequence ID" value="WOT06771.1"/>
    <property type="molecule type" value="Genomic_DNA"/>
</dbReference>
<evidence type="ECO:0000259" key="15">
    <source>
        <dbReference type="Pfam" id="PF07715"/>
    </source>
</evidence>
<dbReference type="InterPro" id="IPR036942">
    <property type="entry name" value="Beta-barrel_TonB_sf"/>
</dbReference>
<dbReference type="InterPro" id="IPR039426">
    <property type="entry name" value="TonB-dep_rcpt-like"/>
</dbReference>
<evidence type="ECO:0000256" key="2">
    <source>
        <dbReference type="ARBA" id="ARBA00008143"/>
    </source>
</evidence>
<evidence type="ECO:0000313" key="16">
    <source>
        <dbReference type="EMBL" id="WOT06771.1"/>
    </source>
</evidence>
<evidence type="ECO:0000256" key="3">
    <source>
        <dbReference type="ARBA" id="ARBA00022448"/>
    </source>
</evidence>
<evidence type="ECO:0000256" key="13">
    <source>
        <dbReference type="SAM" id="SignalP"/>
    </source>
</evidence>
<dbReference type="Gene3D" id="2.40.170.20">
    <property type="entry name" value="TonB-dependent receptor, beta-barrel domain"/>
    <property type="match status" value="1"/>
</dbReference>
<accession>A0ABZ0K2R7</accession>
<comment type="subcellular location">
    <subcellularLocation>
        <location evidence="1 11">Cell outer membrane</location>
        <topology evidence="1 11">Multi-pass membrane protein</topology>
    </subcellularLocation>
</comment>
<feature type="domain" description="TonB-dependent receptor-like beta-barrel" evidence="14">
    <location>
        <begin position="210"/>
        <end position="598"/>
    </location>
</feature>
<dbReference type="Pfam" id="PF07715">
    <property type="entry name" value="Plug"/>
    <property type="match status" value="1"/>
</dbReference>
<dbReference type="Gene3D" id="2.170.130.10">
    <property type="entry name" value="TonB-dependent receptor, plug domain"/>
    <property type="match status" value="1"/>
</dbReference>
<evidence type="ECO:0000256" key="6">
    <source>
        <dbReference type="ARBA" id="ARBA00022729"/>
    </source>
</evidence>
<evidence type="ECO:0000256" key="10">
    <source>
        <dbReference type="ARBA" id="ARBA00023237"/>
    </source>
</evidence>
<dbReference type="InterPro" id="IPR037066">
    <property type="entry name" value="Plug_dom_sf"/>
</dbReference>
<evidence type="ECO:0000256" key="7">
    <source>
        <dbReference type="ARBA" id="ARBA00023077"/>
    </source>
</evidence>
<evidence type="ECO:0000256" key="5">
    <source>
        <dbReference type="ARBA" id="ARBA00022692"/>
    </source>
</evidence>
<evidence type="ECO:0000313" key="17">
    <source>
        <dbReference type="Proteomes" id="UP001529491"/>
    </source>
</evidence>
<keyword evidence="9 16" id="KW-0675">Receptor</keyword>
<keyword evidence="17" id="KW-1185">Reference proteome</keyword>
<proteinExistence type="inferred from homology"/>
<gene>
    <name evidence="16" type="ORF">RGE70_08485</name>
</gene>
<comment type="similarity">
    <text evidence="2">Belongs to the TonB-dependent receptor family. Hemoglobin/haptoglobin binding protein subfamily.</text>
</comment>
<keyword evidence="3 11" id="KW-0813">Transport</keyword>
<keyword evidence="6 13" id="KW-0732">Signal</keyword>
<dbReference type="InterPro" id="IPR000531">
    <property type="entry name" value="Beta-barrel_TonB"/>
</dbReference>
<organism evidence="16 17">
    <name type="scientific">Shewanella youngdeokensis</name>
    <dbReference type="NCBI Taxonomy" id="2999068"/>
    <lineage>
        <taxon>Bacteria</taxon>
        <taxon>Pseudomonadati</taxon>
        <taxon>Pseudomonadota</taxon>
        <taxon>Gammaproteobacteria</taxon>
        <taxon>Alteromonadales</taxon>
        <taxon>Shewanellaceae</taxon>
        <taxon>Shewanella</taxon>
    </lineage>
</organism>
<protein>
    <submittedName>
        <fullName evidence="16">TonB-dependent receptor</fullName>
    </submittedName>
</protein>
<keyword evidence="10 11" id="KW-0998">Cell outer membrane</keyword>
<feature type="domain" description="TonB-dependent receptor plug" evidence="15">
    <location>
        <begin position="43"/>
        <end position="147"/>
    </location>
</feature>
<name>A0ABZ0K2R7_9GAMM</name>